<proteinExistence type="predicted"/>
<organism evidence="1 2">
    <name type="scientific">Acidovorax temperans</name>
    <dbReference type="NCBI Taxonomy" id="80878"/>
    <lineage>
        <taxon>Bacteria</taxon>
        <taxon>Pseudomonadati</taxon>
        <taxon>Pseudomonadota</taxon>
        <taxon>Betaproteobacteria</taxon>
        <taxon>Burkholderiales</taxon>
        <taxon>Comamonadaceae</taxon>
        <taxon>Acidovorax</taxon>
    </lineage>
</organism>
<name>A0A543KTF3_9BURK</name>
<comment type="caution">
    <text evidence="1">The sequence shown here is derived from an EMBL/GenBank/DDBJ whole genome shotgun (WGS) entry which is preliminary data.</text>
</comment>
<evidence type="ECO:0000313" key="1">
    <source>
        <dbReference type="EMBL" id="TQM98346.1"/>
    </source>
</evidence>
<accession>A0A543KTF3</accession>
<dbReference type="AlphaFoldDB" id="A0A543KTF3"/>
<dbReference type="RefSeq" id="WP_156451518.1">
    <property type="nucleotide sequence ID" value="NZ_VFPV01000005.1"/>
</dbReference>
<protein>
    <submittedName>
        <fullName evidence="1">Uncharacterized protein</fullName>
    </submittedName>
</protein>
<sequence length="54" mass="5981">MRIEVRAVVEVPDNTPMEAIEEWVQYELGAGGMAQSNPLSDHSLHCLSVDVREA</sequence>
<reference evidence="1 2" key="1">
    <citation type="submission" date="2019-06" db="EMBL/GenBank/DDBJ databases">
        <title>Genomic Encyclopedia of Archaeal and Bacterial Type Strains, Phase II (KMG-II): from individual species to whole genera.</title>
        <authorList>
            <person name="Goeker M."/>
        </authorList>
    </citation>
    <scope>NUCLEOTIDE SEQUENCE [LARGE SCALE GENOMIC DNA]</scope>
    <source>
        <strain evidence="1 2">DSM 7270</strain>
    </source>
</reference>
<dbReference type="Proteomes" id="UP000316993">
    <property type="component" value="Unassembled WGS sequence"/>
</dbReference>
<dbReference type="EMBL" id="VFPV01000005">
    <property type="protein sequence ID" value="TQM98346.1"/>
    <property type="molecule type" value="Genomic_DNA"/>
</dbReference>
<gene>
    <name evidence="1" type="ORF">BDD18_4225</name>
</gene>
<evidence type="ECO:0000313" key="2">
    <source>
        <dbReference type="Proteomes" id="UP000316993"/>
    </source>
</evidence>